<proteinExistence type="predicted"/>
<protein>
    <recommendedName>
        <fullName evidence="5">Glycosyltransferase RgtA/B/C/D-like domain-containing protein</fullName>
    </recommendedName>
</protein>
<dbReference type="EMBL" id="CP141261">
    <property type="protein sequence ID" value="WRL62914.1"/>
    <property type="molecule type" value="Genomic_DNA"/>
</dbReference>
<organism evidence="3 4">
    <name type="scientific">Blastococcus brunescens</name>
    <dbReference type="NCBI Taxonomy" id="1564165"/>
    <lineage>
        <taxon>Bacteria</taxon>
        <taxon>Bacillati</taxon>
        <taxon>Actinomycetota</taxon>
        <taxon>Actinomycetes</taxon>
        <taxon>Geodermatophilales</taxon>
        <taxon>Geodermatophilaceae</taxon>
        <taxon>Blastococcus</taxon>
    </lineage>
</organism>
<feature type="transmembrane region" description="Helical" evidence="2">
    <location>
        <begin position="119"/>
        <end position="146"/>
    </location>
</feature>
<feature type="compositionally biased region" description="Basic and acidic residues" evidence="1">
    <location>
        <begin position="13"/>
        <end position="25"/>
    </location>
</feature>
<keyword evidence="2" id="KW-0472">Membrane</keyword>
<feature type="compositionally biased region" description="Polar residues" evidence="1">
    <location>
        <begin position="301"/>
        <end position="323"/>
    </location>
</feature>
<accession>A0ABZ1B0R1</accession>
<feature type="transmembrane region" description="Helical" evidence="2">
    <location>
        <begin position="166"/>
        <end position="185"/>
    </location>
</feature>
<feature type="transmembrane region" description="Helical" evidence="2">
    <location>
        <begin position="192"/>
        <end position="210"/>
    </location>
</feature>
<evidence type="ECO:0000313" key="3">
    <source>
        <dbReference type="EMBL" id="WRL62914.1"/>
    </source>
</evidence>
<name>A0ABZ1B0R1_9ACTN</name>
<reference evidence="3 4" key="1">
    <citation type="submission" date="2023-12" db="EMBL/GenBank/DDBJ databases">
        <title>Blastococcus brunescens sp. nov., an actonobacterium isolated from sandstone collected in sahara desert.</title>
        <authorList>
            <person name="Gtari M."/>
            <person name="Ghodhbane F."/>
        </authorList>
    </citation>
    <scope>NUCLEOTIDE SEQUENCE [LARGE SCALE GENOMIC DNA]</scope>
    <source>
        <strain evidence="3 4">BMG 8361</strain>
    </source>
</reference>
<keyword evidence="4" id="KW-1185">Reference proteome</keyword>
<keyword evidence="2" id="KW-0812">Transmembrane</keyword>
<feature type="region of interest" description="Disordered" evidence="1">
    <location>
        <begin position="1"/>
        <end position="27"/>
    </location>
</feature>
<feature type="compositionally biased region" description="Low complexity" evidence="1">
    <location>
        <begin position="1"/>
        <end position="12"/>
    </location>
</feature>
<evidence type="ECO:0000256" key="1">
    <source>
        <dbReference type="SAM" id="MobiDB-lite"/>
    </source>
</evidence>
<feature type="transmembrane region" description="Helical" evidence="2">
    <location>
        <begin position="94"/>
        <end position="112"/>
    </location>
</feature>
<dbReference type="RefSeq" id="WP_324274263.1">
    <property type="nucleotide sequence ID" value="NZ_CP141261.1"/>
</dbReference>
<feature type="region of interest" description="Disordered" evidence="1">
    <location>
        <begin position="294"/>
        <end position="323"/>
    </location>
</feature>
<evidence type="ECO:0000256" key="2">
    <source>
        <dbReference type="SAM" id="Phobius"/>
    </source>
</evidence>
<feature type="transmembrane region" description="Helical" evidence="2">
    <location>
        <begin position="33"/>
        <end position="55"/>
    </location>
</feature>
<feature type="transmembrane region" description="Helical" evidence="2">
    <location>
        <begin position="253"/>
        <end position="274"/>
    </location>
</feature>
<gene>
    <name evidence="3" type="ORF">U6N30_24075</name>
</gene>
<dbReference type="Proteomes" id="UP001324287">
    <property type="component" value="Chromosome"/>
</dbReference>
<feature type="transmembrane region" description="Helical" evidence="2">
    <location>
        <begin position="216"/>
        <end position="232"/>
    </location>
</feature>
<evidence type="ECO:0008006" key="5">
    <source>
        <dbReference type="Google" id="ProtNLM"/>
    </source>
</evidence>
<keyword evidence="2" id="KW-1133">Transmembrane helix</keyword>
<evidence type="ECO:0000313" key="4">
    <source>
        <dbReference type="Proteomes" id="UP001324287"/>
    </source>
</evidence>
<sequence length="323" mass="33534">MAVVPAPVSSDAVDMKEAGPPDRARRSGRLRHPAVLGLVTALAASAASIALKLAVPTSLNLSGYDGLLFARNATYLADGHWQGPYSLVTIAKGMGYPGFMAAAHTVGIPLAAAEQLAYLVAIAVLCGVVLAVTGRYAVATVCFVFLALDPVNVGSASADVLRDNLYASQSLFFVSAAALTVLAVVRRARMVWVILAAVLCGAAGGFGWITREEGPALLPPVLVLVALAWLCARTREPDRPAGWGPRLRRVVRPATALGVAVVAFAVPVLGVAAVNGHQYGAQLTNELGRAPSCGRTRTGPAWTSNRSCRGCRSTPSSAVWSTR</sequence>